<dbReference type="EMBL" id="JAHLQI010000001">
    <property type="protein sequence ID" value="MBU5489100.1"/>
    <property type="molecule type" value="Genomic_DNA"/>
</dbReference>
<accession>A0ABS6EQG5</accession>
<keyword evidence="4" id="KW-1185">Reference proteome</keyword>
<reference evidence="3 4" key="1">
    <citation type="submission" date="2021-06" db="EMBL/GenBank/DDBJ databases">
        <authorList>
            <person name="Sun Q."/>
            <person name="Li D."/>
        </authorList>
    </citation>
    <scope>NUCLEOTIDE SEQUENCE [LARGE SCALE GENOMIC DNA]</scope>
    <source>
        <strain evidence="3 4">MSJd-7</strain>
    </source>
</reference>
<evidence type="ECO:0000259" key="2">
    <source>
        <dbReference type="Pfam" id="PF08346"/>
    </source>
</evidence>
<proteinExistence type="predicted"/>
<feature type="domain" description="AntA/AntB antirepressor" evidence="2">
    <location>
        <begin position="16"/>
        <end position="87"/>
    </location>
</feature>
<dbReference type="RefSeq" id="WP_216468715.1">
    <property type="nucleotide sequence ID" value="NZ_JAHLQI010000001.1"/>
</dbReference>
<comment type="caution">
    <text evidence="3">The sequence shown here is derived from an EMBL/GenBank/DDBJ whole genome shotgun (WGS) entry which is preliminary data.</text>
</comment>
<organism evidence="3 4">
    <name type="scientific">Butyricicoccus intestinisimiae</name>
    <dbReference type="NCBI Taxonomy" id="2841509"/>
    <lineage>
        <taxon>Bacteria</taxon>
        <taxon>Bacillati</taxon>
        <taxon>Bacillota</taxon>
        <taxon>Clostridia</taxon>
        <taxon>Eubacteriales</taxon>
        <taxon>Butyricicoccaceae</taxon>
        <taxon>Butyricicoccus</taxon>
    </lineage>
</organism>
<evidence type="ECO:0000259" key="1">
    <source>
        <dbReference type="Pfam" id="PF03374"/>
    </source>
</evidence>
<dbReference type="InterPro" id="IPR013557">
    <property type="entry name" value="AntA/B_antirep"/>
</dbReference>
<evidence type="ECO:0000313" key="3">
    <source>
        <dbReference type="EMBL" id="MBU5489100.1"/>
    </source>
</evidence>
<sequence length="246" mass="28156">MNEIININYSSDRPTVLGRELHDMLEVKTPYAKWFSRMCEYGFSENVDYMTVVKNVLRVDGTEMPQTQTDHQLTIPMAKEICMLQRTERGKECRQYFIRIEEEWNSPDAIMQRALQIANSRVEKLRGENQILLEQNTAMQPKALFADSVCASSTSILIGELAKILKQNGVATGQNKLFAWMRDNGYLIRRKGADYNMPTQRSMEMQLFEIKETVVTHADGHTSINKTTKVTGKGQVYFVNKLCAGV</sequence>
<evidence type="ECO:0000313" key="4">
    <source>
        <dbReference type="Proteomes" id="UP000783588"/>
    </source>
</evidence>
<gene>
    <name evidence="3" type="ORF">KQI75_00415</name>
</gene>
<dbReference type="Pfam" id="PF03374">
    <property type="entry name" value="ANT"/>
    <property type="match status" value="1"/>
</dbReference>
<dbReference type="InterPro" id="IPR005039">
    <property type="entry name" value="Ant_C"/>
</dbReference>
<dbReference type="Proteomes" id="UP000783588">
    <property type="component" value="Unassembled WGS sequence"/>
</dbReference>
<protein>
    <submittedName>
        <fullName evidence="3">Phage antirepressor KilAC domain-containing protein</fullName>
    </submittedName>
</protein>
<dbReference type="Pfam" id="PF08346">
    <property type="entry name" value="AntA"/>
    <property type="match status" value="1"/>
</dbReference>
<name>A0ABS6EQG5_9FIRM</name>
<feature type="domain" description="Antirepressor protein C-terminal" evidence="1">
    <location>
        <begin position="135"/>
        <end position="242"/>
    </location>
</feature>